<reference evidence="2 3" key="1">
    <citation type="submission" date="2022-12" db="EMBL/GenBank/DDBJ databases">
        <title>HUAS 3-15.</title>
        <authorList>
            <person name="Mo P."/>
        </authorList>
    </citation>
    <scope>NUCLEOTIDE SEQUENCE [LARGE SCALE GENOMIC DNA]</scope>
    <source>
        <strain evidence="2 3">HUAS 3-15</strain>
        <plasmid evidence="2 3">punmamed3</plasmid>
    </source>
</reference>
<gene>
    <name evidence="2" type="ORF">O1G21_40835</name>
</gene>
<keyword evidence="3" id="KW-1185">Reference proteome</keyword>
<feature type="transmembrane region" description="Helical" evidence="1">
    <location>
        <begin position="94"/>
        <end position="120"/>
    </location>
</feature>
<dbReference type="EMBL" id="CP115452">
    <property type="protein sequence ID" value="WBP92081.1"/>
    <property type="molecule type" value="Genomic_DNA"/>
</dbReference>
<evidence type="ECO:0000256" key="1">
    <source>
        <dbReference type="SAM" id="Phobius"/>
    </source>
</evidence>
<proteinExistence type="predicted"/>
<feature type="transmembrane region" description="Helical" evidence="1">
    <location>
        <begin position="169"/>
        <end position="188"/>
    </location>
</feature>
<organism evidence="2 3">
    <name type="scientific">Kitasatospora cathayae</name>
    <dbReference type="NCBI Taxonomy" id="3004092"/>
    <lineage>
        <taxon>Bacteria</taxon>
        <taxon>Bacillati</taxon>
        <taxon>Actinomycetota</taxon>
        <taxon>Actinomycetes</taxon>
        <taxon>Kitasatosporales</taxon>
        <taxon>Streptomycetaceae</taxon>
        <taxon>Kitasatospora</taxon>
    </lineage>
</organism>
<keyword evidence="1" id="KW-0812">Transmembrane</keyword>
<feature type="transmembrane region" description="Helical" evidence="1">
    <location>
        <begin position="140"/>
        <end position="160"/>
    </location>
</feature>
<keyword evidence="1" id="KW-1133">Transmembrane helix</keyword>
<keyword evidence="1" id="KW-0472">Membrane</keyword>
<evidence type="ECO:0000313" key="3">
    <source>
        <dbReference type="Proteomes" id="UP001212821"/>
    </source>
</evidence>
<evidence type="ECO:0000313" key="2">
    <source>
        <dbReference type="EMBL" id="WBP92081.1"/>
    </source>
</evidence>
<dbReference type="RefSeq" id="WP_270151777.1">
    <property type="nucleotide sequence ID" value="NZ_CP115452.1"/>
</dbReference>
<protein>
    <submittedName>
        <fullName evidence="2">DUF2637 domain-containing protein</fullName>
    </submittedName>
</protein>
<keyword evidence="2" id="KW-0614">Plasmid</keyword>
<sequence>MYESTDTNFNPYYAAGFIPDDEVIHNHSLWPPAGQLSADLSYPVGDGWADPGLQSPPNVEAVEEEVGLLAMGFRSQLIGNRHARRPSPAARRRADVVGSVIGFLTATIVTVVCVLGWTISYHPLQDVALSQLPRGLSQCWPIVVYGPWMAASLSVLRAALGGRKVANSWTVILVFAGIASLLCIVNTPNTMPEAVVAGLPPVTAVVSLQQLVRQLLVSRQVSQEDGRQKPSHRASR</sequence>
<accession>A0ABY7QHX0</accession>
<dbReference type="Proteomes" id="UP001212821">
    <property type="component" value="Plasmid punmamed3"/>
</dbReference>
<dbReference type="InterPro" id="IPR021235">
    <property type="entry name" value="DUF2637"/>
</dbReference>
<geneLocation type="plasmid" evidence="2 3">
    <name>punmamed3</name>
</geneLocation>
<name>A0ABY7QHX0_9ACTN</name>
<dbReference type="Pfam" id="PF10935">
    <property type="entry name" value="DUF2637"/>
    <property type="match status" value="1"/>
</dbReference>